<accession>A0A6J4PK77</accession>
<proteinExistence type="predicted"/>
<name>A0A6J4PK77_9BACT</name>
<sequence>MRVTPFSRLIGALHDSAEEAWQADHRDAMDCLQAESLVSLALKIWEATKTFAAHHPPAGRNDVRELASLYRTHEMTFGLIRRLAARSAANGYAVDRLDLLEAAHGEVRGELLMPTARLMAARDPQGRTAEQLRVLMLPQVEFRDGRPVIGPELAAVLPCPFDPEPAL</sequence>
<organism evidence="1">
    <name type="scientific">uncultured Phycisphaerae bacterium</name>
    <dbReference type="NCBI Taxonomy" id="904963"/>
    <lineage>
        <taxon>Bacteria</taxon>
        <taxon>Pseudomonadati</taxon>
        <taxon>Planctomycetota</taxon>
        <taxon>Phycisphaerae</taxon>
        <taxon>environmental samples</taxon>
    </lineage>
</organism>
<gene>
    <name evidence="1" type="ORF">AVDCRST_MAG64-3064</name>
</gene>
<evidence type="ECO:0000313" key="1">
    <source>
        <dbReference type="EMBL" id="CAA9416990.1"/>
    </source>
</evidence>
<protein>
    <submittedName>
        <fullName evidence="1">Uncharacterized protein</fullName>
    </submittedName>
</protein>
<reference evidence="1" key="1">
    <citation type="submission" date="2020-02" db="EMBL/GenBank/DDBJ databases">
        <authorList>
            <person name="Meier V. D."/>
        </authorList>
    </citation>
    <scope>NUCLEOTIDE SEQUENCE</scope>
    <source>
        <strain evidence="1">AVDCRST_MAG64</strain>
    </source>
</reference>
<dbReference type="EMBL" id="CADCUQ010000597">
    <property type="protein sequence ID" value="CAA9416990.1"/>
    <property type="molecule type" value="Genomic_DNA"/>
</dbReference>
<dbReference type="AlphaFoldDB" id="A0A6J4PK77"/>